<protein>
    <recommendedName>
        <fullName evidence="3">XRE family transcriptional regulator</fullName>
    </recommendedName>
</protein>
<organism evidence="1 2">
    <name type="scientific">Ruoffia halotolerans</name>
    <dbReference type="NCBI Taxonomy" id="2748684"/>
    <lineage>
        <taxon>Bacteria</taxon>
        <taxon>Bacillati</taxon>
        <taxon>Bacillota</taxon>
        <taxon>Bacilli</taxon>
        <taxon>Lactobacillales</taxon>
        <taxon>Aerococcaceae</taxon>
        <taxon>Ruoffia</taxon>
    </lineage>
</organism>
<reference evidence="1 2" key="1">
    <citation type="submission" date="2020-06" db="EMBL/GenBank/DDBJ databases">
        <title>Reclassification of Facklamia ignava, Facklamia soureckii and Facklami tabacinasalis as Falseniella iganva gen. nov., comb. nov., Hutsoniella ignava gen. nov., comb. nov., and Ruoffia tabacinasalis gen. nov., comb. nov and description of Ruoffia haltotolerans sp. nov., isolated from hypersaline Inland Sea of Qatar.</title>
        <authorList>
            <person name="Fotedar R."/>
            <person name="Sankaranarayanan K."/>
            <person name="Lawson P."/>
            <person name="Caldwell M."/>
            <person name="Zeyara A."/>
            <person name="Al Malki A."/>
            <person name="Ali M."/>
        </authorList>
    </citation>
    <scope>NUCLEOTIDE SEQUENCE [LARGE SCALE GENOMIC DNA]</scope>
    <source>
        <strain evidence="1 2">INB8</strain>
    </source>
</reference>
<comment type="caution">
    <text evidence="1">The sequence shown here is derived from an EMBL/GenBank/DDBJ whole genome shotgun (WGS) entry which is preliminary data.</text>
</comment>
<proteinExistence type="predicted"/>
<dbReference type="EMBL" id="JACAOA010000048">
    <property type="protein sequence ID" value="MBA5730210.1"/>
    <property type="molecule type" value="Genomic_DNA"/>
</dbReference>
<dbReference type="InterPro" id="IPR010982">
    <property type="entry name" value="Lambda_DNA-bd_dom_sf"/>
</dbReference>
<dbReference type="RefSeq" id="WP_218931864.1">
    <property type="nucleotide sequence ID" value="NZ_JACAOA010000048.1"/>
</dbReference>
<dbReference type="GO" id="GO:0003677">
    <property type="term" value="F:DNA binding"/>
    <property type="evidence" value="ECO:0007669"/>
    <property type="project" value="InterPro"/>
</dbReference>
<dbReference type="SUPFAM" id="SSF47413">
    <property type="entry name" value="lambda repressor-like DNA-binding domains"/>
    <property type="match status" value="1"/>
</dbReference>
<dbReference type="Gene3D" id="1.10.260.40">
    <property type="entry name" value="lambda repressor-like DNA-binding domains"/>
    <property type="match status" value="1"/>
</dbReference>
<accession>A0A839A8T6</accession>
<evidence type="ECO:0008006" key="3">
    <source>
        <dbReference type="Google" id="ProtNLM"/>
    </source>
</evidence>
<dbReference type="AlphaFoldDB" id="A0A839A8T6"/>
<sequence length="61" mass="7190">MSRIRDLINKDIAQNPYLEEEYRKEGIRLDIAVKVMQLRESQHMTQKEFAKKTGKIQSVIA</sequence>
<dbReference type="Proteomes" id="UP000571018">
    <property type="component" value="Unassembled WGS sequence"/>
</dbReference>
<gene>
    <name evidence="1" type="ORF">HW423_10495</name>
</gene>
<evidence type="ECO:0000313" key="2">
    <source>
        <dbReference type="Proteomes" id="UP000571018"/>
    </source>
</evidence>
<keyword evidence="2" id="KW-1185">Reference proteome</keyword>
<name>A0A839A8T6_9LACT</name>
<evidence type="ECO:0000313" key="1">
    <source>
        <dbReference type="EMBL" id="MBA5730210.1"/>
    </source>
</evidence>